<keyword evidence="3" id="KW-1185">Reference proteome</keyword>
<feature type="non-terminal residue" evidence="2">
    <location>
        <position position="120"/>
    </location>
</feature>
<evidence type="ECO:0008006" key="4">
    <source>
        <dbReference type="Google" id="ProtNLM"/>
    </source>
</evidence>
<proteinExistence type="predicted"/>
<feature type="transmembrane region" description="Helical" evidence="1">
    <location>
        <begin position="37"/>
        <end position="61"/>
    </location>
</feature>
<keyword evidence="1" id="KW-0812">Transmembrane</keyword>
<evidence type="ECO:0000313" key="3">
    <source>
        <dbReference type="Proteomes" id="UP001432322"/>
    </source>
</evidence>
<name>A0AAV5VTZ5_9BILA</name>
<feature type="transmembrane region" description="Helical" evidence="1">
    <location>
        <begin position="81"/>
        <end position="103"/>
    </location>
</feature>
<feature type="transmembrane region" description="Helical" evidence="1">
    <location>
        <begin position="6"/>
        <end position="25"/>
    </location>
</feature>
<organism evidence="2 3">
    <name type="scientific">Pristionchus fissidentatus</name>
    <dbReference type="NCBI Taxonomy" id="1538716"/>
    <lineage>
        <taxon>Eukaryota</taxon>
        <taxon>Metazoa</taxon>
        <taxon>Ecdysozoa</taxon>
        <taxon>Nematoda</taxon>
        <taxon>Chromadorea</taxon>
        <taxon>Rhabditida</taxon>
        <taxon>Rhabditina</taxon>
        <taxon>Diplogasteromorpha</taxon>
        <taxon>Diplogasteroidea</taxon>
        <taxon>Neodiplogasteridae</taxon>
        <taxon>Pristionchus</taxon>
    </lineage>
</organism>
<reference evidence="2" key="1">
    <citation type="submission" date="2023-10" db="EMBL/GenBank/DDBJ databases">
        <title>Genome assembly of Pristionchus species.</title>
        <authorList>
            <person name="Yoshida K."/>
            <person name="Sommer R.J."/>
        </authorList>
    </citation>
    <scope>NUCLEOTIDE SEQUENCE</scope>
    <source>
        <strain evidence="2">RS5133</strain>
    </source>
</reference>
<protein>
    <recommendedName>
        <fullName evidence="4">G protein-coupled receptor</fullName>
    </recommendedName>
</protein>
<feature type="non-terminal residue" evidence="2">
    <location>
        <position position="1"/>
    </location>
</feature>
<comment type="caution">
    <text evidence="2">The sequence shown here is derived from an EMBL/GenBank/DDBJ whole genome shotgun (WGS) entry which is preliminary data.</text>
</comment>
<dbReference type="PANTHER" id="PTHR45830">
    <property type="entry name" value="SERPENTINE RECEPTOR, CLASS I"/>
    <property type="match status" value="1"/>
</dbReference>
<dbReference type="EMBL" id="BTSY01000004">
    <property type="protein sequence ID" value="GMT22985.1"/>
    <property type="molecule type" value="Genomic_DNA"/>
</dbReference>
<sequence length="120" mass="14194">FFCRFQTMYGIIIVPVHIISFYLLLFHTKKWARAIRIGYLCNQLLMFSHDIWTCFLFRGYVLLPYPVAFCSGLFCSRLGSFTGMGIEMIFMIHFIFNPLFLLLMMQQQVMHANSGYRIPK</sequence>
<accession>A0AAV5VTZ5</accession>
<keyword evidence="1" id="KW-1133">Transmembrane helix</keyword>
<dbReference type="AlphaFoldDB" id="A0AAV5VTZ5"/>
<dbReference type="PANTHER" id="PTHR45830:SF15">
    <property type="entry name" value="SERPENTINE RECEPTOR, CLASS I"/>
    <property type="match status" value="1"/>
</dbReference>
<evidence type="ECO:0000256" key="1">
    <source>
        <dbReference type="SAM" id="Phobius"/>
    </source>
</evidence>
<evidence type="ECO:0000313" key="2">
    <source>
        <dbReference type="EMBL" id="GMT22985.1"/>
    </source>
</evidence>
<keyword evidence="1" id="KW-0472">Membrane</keyword>
<dbReference type="Proteomes" id="UP001432322">
    <property type="component" value="Unassembled WGS sequence"/>
</dbReference>
<gene>
    <name evidence="2" type="ORF">PFISCL1PPCAC_14282</name>
</gene>